<evidence type="ECO:0000256" key="1">
    <source>
        <dbReference type="SAM" id="SignalP"/>
    </source>
</evidence>
<dbReference type="Proteomes" id="UP000827549">
    <property type="component" value="Chromosome 4"/>
</dbReference>
<sequence>MLFKAAIPFLLLISSGLAAPTASQEDTLEARDADASVPASTEVKREWWCSSYYGYGCSIPCGGLAALDLQ</sequence>
<name>A0AAF1BN63_9TREE</name>
<protein>
    <submittedName>
        <fullName evidence="2">Uncharacterized protein</fullName>
    </submittedName>
</protein>
<keyword evidence="1" id="KW-0732">Signal</keyword>
<evidence type="ECO:0000313" key="2">
    <source>
        <dbReference type="EMBL" id="WOO82784.1"/>
    </source>
</evidence>
<reference evidence="2" key="1">
    <citation type="submission" date="2023-10" db="EMBL/GenBank/DDBJ databases">
        <authorList>
            <person name="Noh H."/>
        </authorList>
    </citation>
    <scope>NUCLEOTIDE SEQUENCE</scope>
    <source>
        <strain evidence="2">DUCC4014</strain>
    </source>
</reference>
<dbReference type="GeneID" id="87809497"/>
<keyword evidence="3" id="KW-1185">Reference proteome</keyword>
<gene>
    <name evidence="2" type="ORF">LOC62_04G006272</name>
</gene>
<organism evidence="2 3">
    <name type="scientific">Vanrija pseudolonga</name>
    <dbReference type="NCBI Taxonomy" id="143232"/>
    <lineage>
        <taxon>Eukaryota</taxon>
        <taxon>Fungi</taxon>
        <taxon>Dikarya</taxon>
        <taxon>Basidiomycota</taxon>
        <taxon>Agaricomycotina</taxon>
        <taxon>Tremellomycetes</taxon>
        <taxon>Trichosporonales</taxon>
        <taxon>Trichosporonaceae</taxon>
        <taxon>Vanrija</taxon>
    </lineage>
</organism>
<feature type="signal peptide" evidence="1">
    <location>
        <begin position="1"/>
        <end position="18"/>
    </location>
</feature>
<dbReference type="AlphaFoldDB" id="A0AAF1BN63"/>
<dbReference type="EMBL" id="CP086717">
    <property type="protein sequence ID" value="WOO82784.1"/>
    <property type="molecule type" value="Genomic_DNA"/>
</dbReference>
<feature type="chain" id="PRO_5042082661" evidence="1">
    <location>
        <begin position="19"/>
        <end position="70"/>
    </location>
</feature>
<dbReference type="RefSeq" id="XP_062628816.1">
    <property type="nucleotide sequence ID" value="XM_062772832.1"/>
</dbReference>
<accession>A0AAF1BN63</accession>
<proteinExistence type="predicted"/>
<evidence type="ECO:0000313" key="3">
    <source>
        <dbReference type="Proteomes" id="UP000827549"/>
    </source>
</evidence>